<protein>
    <submittedName>
        <fullName evidence="1">Uncharacterized protein</fullName>
    </submittedName>
</protein>
<evidence type="ECO:0000313" key="1">
    <source>
        <dbReference type="EMBL" id="KAI4308260.1"/>
    </source>
</evidence>
<organism evidence="1 2">
    <name type="scientific">Bauhinia variegata</name>
    <name type="common">Purple orchid tree</name>
    <name type="synonym">Phanera variegata</name>
    <dbReference type="NCBI Taxonomy" id="167791"/>
    <lineage>
        <taxon>Eukaryota</taxon>
        <taxon>Viridiplantae</taxon>
        <taxon>Streptophyta</taxon>
        <taxon>Embryophyta</taxon>
        <taxon>Tracheophyta</taxon>
        <taxon>Spermatophyta</taxon>
        <taxon>Magnoliopsida</taxon>
        <taxon>eudicotyledons</taxon>
        <taxon>Gunneridae</taxon>
        <taxon>Pentapetalae</taxon>
        <taxon>rosids</taxon>
        <taxon>fabids</taxon>
        <taxon>Fabales</taxon>
        <taxon>Fabaceae</taxon>
        <taxon>Cercidoideae</taxon>
        <taxon>Cercideae</taxon>
        <taxon>Bauhiniinae</taxon>
        <taxon>Bauhinia</taxon>
    </lineage>
</organism>
<accession>A0ACB9LF77</accession>
<name>A0ACB9LF77_BAUVA</name>
<proteinExistence type="predicted"/>
<dbReference type="Proteomes" id="UP000828941">
    <property type="component" value="Chromosome 12"/>
</dbReference>
<sequence>MISLRHISKPRTFVSSVLTLNNSSLVSTALYCPCCFASSAAAAASSSVNPWLPPASALFGMNNLVVDEVVDSFKDWFKSGNIELFDRIYEILSAHAADYGGQAAADLDLSRLGLRLNEAFVLEVLRYGKDVFSCLKFFDWAGRQPGFSHTRSTFYAIFKILSRAKLMPVMIDFLQMYRIQGYPRRARFYDTLVMGYAVAGRTDIALQLFGKMRFQGIDLDHFTYHVFLNALVEEKRFDEFEVILKQIQMRGYENEVTNKIVIKSYCKRNQLNEAEAYLDELLSSGKVSYGCGLDILVDAFCQDKMFMRAKKLVEKLQDSGLSQVENAYGVLIRELVRAGRLNEALELFQCKKSLEGYVPDLFWYNTVIKRLLRKNRLHEVYNFLMEMKENCISPDMVTVNAVFCFFCKAGMGDVALKLYYTRAEFGLSPSQMAYKYLINYLCFDGSIVEAYNVLKNSINQGFSPDRRTSSRIMNALYRECKVDQMKELFILSLEQNFVLSASAYEKLISALCLSKRVEDAYLIHAQLPNVTTRTYFDLISGFSKLSKGDIAGRLLIEMQERAHIPTRSLVRAVINSILDMDNSRTWFFNLLDMQLSRYESNCLIYDYFIDGAGHAKKPELAREVFEMMQRNGIKPNLTCKIHMLQSYFRSEKISDGLNFFSEMRESGTKGTKLYNVLVVGLSKAKKVDIAVELLSEMRENKLTPSVACYEILVQELCRVKRYDVAINIINEYEKMGRPLTSFLGNVLLWNSLTAPELYDSCVHLRGVSSVLSLLIGAFSGRLRVDQQTVNFEELIQQCFPLDLYTYNLLLRKESMNNMEKARELFDRICQKGYEPNQWTYEIMVRGFLKHGRKSEAKSWIEEMLQRAR</sequence>
<reference evidence="1 2" key="1">
    <citation type="journal article" date="2022" name="DNA Res.">
        <title>Chromosomal-level genome assembly of the orchid tree Bauhinia variegata (Leguminosae; Cercidoideae) supports the allotetraploid origin hypothesis of Bauhinia.</title>
        <authorList>
            <person name="Zhong Y."/>
            <person name="Chen Y."/>
            <person name="Zheng D."/>
            <person name="Pang J."/>
            <person name="Liu Y."/>
            <person name="Luo S."/>
            <person name="Meng S."/>
            <person name="Qian L."/>
            <person name="Wei D."/>
            <person name="Dai S."/>
            <person name="Zhou R."/>
        </authorList>
    </citation>
    <scope>NUCLEOTIDE SEQUENCE [LARGE SCALE GENOMIC DNA]</scope>
    <source>
        <strain evidence="1">BV-YZ2020</strain>
    </source>
</reference>
<keyword evidence="2" id="KW-1185">Reference proteome</keyword>
<comment type="caution">
    <text evidence="1">The sequence shown here is derived from an EMBL/GenBank/DDBJ whole genome shotgun (WGS) entry which is preliminary data.</text>
</comment>
<dbReference type="EMBL" id="CM039437">
    <property type="protein sequence ID" value="KAI4308260.1"/>
    <property type="molecule type" value="Genomic_DNA"/>
</dbReference>
<evidence type="ECO:0000313" key="2">
    <source>
        <dbReference type="Proteomes" id="UP000828941"/>
    </source>
</evidence>
<gene>
    <name evidence="1" type="ORF">L6164_031353</name>
</gene>